<feature type="region of interest" description="Disordered" evidence="5">
    <location>
        <begin position="1"/>
        <end position="61"/>
    </location>
</feature>
<dbReference type="EMBL" id="OU503057">
    <property type="protein sequence ID" value="CAI9786257.1"/>
    <property type="molecule type" value="Genomic_DNA"/>
</dbReference>
<comment type="similarity">
    <text evidence="1">Belongs to the eukaryotic ribosomal protein eS6 family.</text>
</comment>
<keyword evidence="2" id="KW-0689">Ribosomal protein</keyword>
<dbReference type="InterPro" id="IPR001377">
    <property type="entry name" value="Ribosomal_eS6"/>
</dbReference>
<evidence type="ECO:0000313" key="6">
    <source>
        <dbReference type="EMBL" id="CAI9786257.1"/>
    </source>
</evidence>
<dbReference type="Proteomes" id="UP000834106">
    <property type="component" value="Chromosome 22"/>
</dbReference>
<accession>A0AAD2ADR5</accession>
<sequence length="177" mass="19464">MKSDLEKFGGEEESKEDLQKKKSIESRCSIASLSIQPSSPADEIHNSEVSAVGTASPPPPVKVRRATVSTCFGKNVSKAPKIQRLVTPLTLQRKRAKIFNKKKRIAKAKAEVAEYQKLLTSSLKKQRERQSESLAKKRSRLFAAFKPSIAACGGAVVSRWHRSDDASVNGIVVMMLV</sequence>
<dbReference type="GO" id="GO:0005840">
    <property type="term" value="C:ribosome"/>
    <property type="evidence" value="ECO:0007669"/>
    <property type="project" value="UniProtKB-KW"/>
</dbReference>
<dbReference type="GO" id="GO:0003735">
    <property type="term" value="F:structural constituent of ribosome"/>
    <property type="evidence" value="ECO:0007669"/>
    <property type="project" value="InterPro"/>
</dbReference>
<protein>
    <submittedName>
        <fullName evidence="6">Uncharacterized protein</fullName>
    </submittedName>
</protein>
<dbReference type="PANTHER" id="PTHR11502">
    <property type="entry name" value="40S RIBOSOMAL PROTEIN S6"/>
    <property type="match status" value="1"/>
</dbReference>
<evidence type="ECO:0000256" key="1">
    <source>
        <dbReference type="ARBA" id="ARBA00009312"/>
    </source>
</evidence>
<dbReference type="GO" id="GO:1990904">
    <property type="term" value="C:ribonucleoprotein complex"/>
    <property type="evidence" value="ECO:0007669"/>
    <property type="project" value="UniProtKB-KW"/>
</dbReference>
<keyword evidence="7" id="KW-1185">Reference proteome</keyword>
<dbReference type="AlphaFoldDB" id="A0AAD2ADR5"/>
<keyword evidence="4" id="KW-0175">Coiled coil</keyword>
<evidence type="ECO:0000256" key="2">
    <source>
        <dbReference type="ARBA" id="ARBA00022980"/>
    </source>
</evidence>
<gene>
    <name evidence="6" type="ORF">FPE_LOCUS33687</name>
</gene>
<feature type="compositionally biased region" description="Polar residues" evidence="5">
    <location>
        <begin position="29"/>
        <end position="39"/>
    </location>
</feature>
<keyword evidence="3" id="KW-0687">Ribonucleoprotein</keyword>
<evidence type="ECO:0000256" key="5">
    <source>
        <dbReference type="SAM" id="MobiDB-lite"/>
    </source>
</evidence>
<evidence type="ECO:0000256" key="4">
    <source>
        <dbReference type="SAM" id="Coils"/>
    </source>
</evidence>
<name>A0AAD2ADR5_9LAMI</name>
<proteinExistence type="inferred from homology"/>
<dbReference type="GO" id="GO:0006412">
    <property type="term" value="P:translation"/>
    <property type="evidence" value="ECO:0007669"/>
    <property type="project" value="InterPro"/>
</dbReference>
<dbReference type="Gene3D" id="1.20.5.2650">
    <property type="match status" value="1"/>
</dbReference>
<feature type="compositionally biased region" description="Basic and acidic residues" evidence="5">
    <location>
        <begin position="1"/>
        <end position="25"/>
    </location>
</feature>
<feature type="coiled-coil region" evidence="4">
    <location>
        <begin position="91"/>
        <end position="125"/>
    </location>
</feature>
<organism evidence="6 7">
    <name type="scientific">Fraxinus pennsylvanica</name>
    <dbReference type="NCBI Taxonomy" id="56036"/>
    <lineage>
        <taxon>Eukaryota</taxon>
        <taxon>Viridiplantae</taxon>
        <taxon>Streptophyta</taxon>
        <taxon>Embryophyta</taxon>
        <taxon>Tracheophyta</taxon>
        <taxon>Spermatophyta</taxon>
        <taxon>Magnoliopsida</taxon>
        <taxon>eudicotyledons</taxon>
        <taxon>Gunneridae</taxon>
        <taxon>Pentapetalae</taxon>
        <taxon>asterids</taxon>
        <taxon>lamiids</taxon>
        <taxon>Lamiales</taxon>
        <taxon>Oleaceae</taxon>
        <taxon>Oleeae</taxon>
        <taxon>Fraxinus</taxon>
    </lineage>
</organism>
<reference evidence="6" key="1">
    <citation type="submission" date="2023-05" db="EMBL/GenBank/DDBJ databases">
        <authorList>
            <person name="Huff M."/>
        </authorList>
    </citation>
    <scope>NUCLEOTIDE SEQUENCE</scope>
</reference>
<evidence type="ECO:0000256" key="3">
    <source>
        <dbReference type="ARBA" id="ARBA00023274"/>
    </source>
</evidence>
<evidence type="ECO:0000313" key="7">
    <source>
        <dbReference type="Proteomes" id="UP000834106"/>
    </source>
</evidence>